<protein>
    <submittedName>
        <fullName evidence="1">Uncharacterized protein</fullName>
    </submittedName>
</protein>
<gene>
    <name evidence="1" type="ORF">GCM10009654_65920</name>
</gene>
<name>A0ABP4FXA9_9ACTN</name>
<evidence type="ECO:0000313" key="2">
    <source>
        <dbReference type="Proteomes" id="UP001501371"/>
    </source>
</evidence>
<reference evidence="2" key="1">
    <citation type="journal article" date="2019" name="Int. J. Syst. Evol. Microbiol.">
        <title>The Global Catalogue of Microorganisms (GCM) 10K type strain sequencing project: providing services to taxonomists for standard genome sequencing and annotation.</title>
        <authorList>
            <consortium name="The Broad Institute Genomics Platform"/>
            <consortium name="The Broad Institute Genome Sequencing Center for Infectious Disease"/>
            <person name="Wu L."/>
            <person name="Ma J."/>
        </authorList>
    </citation>
    <scope>NUCLEOTIDE SEQUENCE [LARGE SCALE GENOMIC DNA]</scope>
    <source>
        <strain evidence="2">JCM 12696</strain>
    </source>
</reference>
<organism evidence="1 2">
    <name type="scientific">Streptomyces hebeiensis</name>
    <dbReference type="NCBI Taxonomy" id="229486"/>
    <lineage>
        <taxon>Bacteria</taxon>
        <taxon>Bacillati</taxon>
        <taxon>Actinomycetota</taxon>
        <taxon>Actinomycetes</taxon>
        <taxon>Kitasatosporales</taxon>
        <taxon>Streptomycetaceae</taxon>
        <taxon>Streptomyces</taxon>
    </lineage>
</organism>
<dbReference type="Proteomes" id="UP001501371">
    <property type="component" value="Unassembled WGS sequence"/>
</dbReference>
<sequence length="81" mass="9125">MRGFVALGEDVAADVQEVDARRGQVPHRRFEPVRDALSAVPGVDERERLGQFPGQAGKRGARWRDGLRLRGDRVHARRELP</sequence>
<evidence type="ECO:0000313" key="1">
    <source>
        <dbReference type="EMBL" id="GAA1200196.1"/>
    </source>
</evidence>
<proteinExistence type="predicted"/>
<keyword evidence="2" id="KW-1185">Reference proteome</keyword>
<accession>A0ABP4FXA9</accession>
<comment type="caution">
    <text evidence="1">The sequence shown here is derived from an EMBL/GenBank/DDBJ whole genome shotgun (WGS) entry which is preliminary data.</text>
</comment>
<dbReference type="EMBL" id="BAAAKV010000107">
    <property type="protein sequence ID" value="GAA1200196.1"/>
    <property type="molecule type" value="Genomic_DNA"/>
</dbReference>